<dbReference type="OrthoDB" id="9805133at2"/>
<keyword evidence="6" id="KW-0813">Transport</keyword>
<evidence type="ECO:0000256" key="1">
    <source>
        <dbReference type="ARBA" id="ARBA00004651"/>
    </source>
</evidence>
<dbReference type="EMBL" id="VIFM01000026">
    <property type="protein sequence ID" value="TQF16309.1"/>
    <property type="molecule type" value="Genomic_DNA"/>
</dbReference>
<evidence type="ECO:0000256" key="2">
    <source>
        <dbReference type="ARBA" id="ARBA00022475"/>
    </source>
</evidence>
<comment type="similarity">
    <text evidence="6">Belongs to the exbB/tolQ family.</text>
</comment>
<evidence type="ECO:0000313" key="9">
    <source>
        <dbReference type="EMBL" id="TQF16309.1"/>
    </source>
</evidence>
<protein>
    <submittedName>
        <fullName evidence="9">MotA/TolQ/ExbB proton channel family protein</fullName>
    </submittedName>
</protein>
<proteinExistence type="inferred from homology"/>
<dbReference type="PANTHER" id="PTHR30625:SF3">
    <property type="entry name" value="TOL-PAL SYSTEM PROTEIN TOLQ"/>
    <property type="match status" value="1"/>
</dbReference>
<reference evidence="9 10" key="1">
    <citation type="submission" date="2019-06" db="EMBL/GenBank/DDBJ databases">
        <authorList>
            <person name="Livingstone P."/>
            <person name="Whitworth D."/>
        </authorList>
    </citation>
    <scope>NUCLEOTIDE SEQUENCE [LARGE SCALE GENOMIC DNA]</scope>
    <source>
        <strain evidence="9 10">AM401</strain>
    </source>
</reference>
<evidence type="ECO:0000256" key="3">
    <source>
        <dbReference type="ARBA" id="ARBA00022692"/>
    </source>
</evidence>
<keyword evidence="6" id="KW-0653">Protein transport</keyword>
<feature type="transmembrane region" description="Helical" evidence="7">
    <location>
        <begin position="173"/>
        <end position="194"/>
    </location>
</feature>
<evidence type="ECO:0000256" key="4">
    <source>
        <dbReference type="ARBA" id="ARBA00022989"/>
    </source>
</evidence>
<gene>
    <name evidence="9" type="ORF">FJV41_09280</name>
</gene>
<evidence type="ECO:0000256" key="6">
    <source>
        <dbReference type="RuleBase" id="RU004057"/>
    </source>
</evidence>
<keyword evidence="10" id="KW-1185">Reference proteome</keyword>
<keyword evidence="2" id="KW-1003">Cell membrane</keyword>
<feature type="transmembrane region" description="Helical" evidence="7">
    <location>
        <begin position="12"/>
        <end position="35"/>
    </location>
</feature>
<dbReference type="GO" id="GO:0017038">
    <property type="term" value="P:protein import"/>
    <property type="evidence" value="ECO:0007669"/>
    <property type="project" value="TreeGrafter"/>
</dbReference>
<feature type="domain" description="MotA/TolQ/ExbB proton channel" evidence="8">
    <location>
        <begin position="104"/>
        <end position="204"/>
    </location>
</feature>
<dbReference type="Pfam" id="PF01618">
    <property type="entry name" value="MotA_ExbB"/>
    <property type="match status" value="1"/>
</dbReference>
<dbReference type="RefSeq" id="WP_141642072.1">
    <property type="nucleotide sequence ID" value="NZ_VIFM01000026.1"/>
</dbReference>
<evidence type="ECO:0000256" key="7">
    <source>
        <dbReference type="SAM" id="Phobius"/>
    </source>
</evidence>
<dbReference type="GO" id="GO:0005886">
    <property type="term" value="C:plasma membrane"/>
    <property type="evidence" value="ECO:0007669"/>
    <property type="project" value="UniProtKB-SubCell"/>
</dbReference>
<dbReference type="PANTHER" id="PTHR30625">
    <property type="entry name" value="PROTEIN TOLQ"/>
    <property type="match status" value="1"/>
</dbReference>
<sequence length="250" mass="26368">MNFNLRDIYNHMGVFALGIAWTLMLFAVASLAVFFERLFVFFRSRATSRAFAARAGQLLMQHQHEALVKEAEGTKGSHLAVLLGGGMKAFLAKSKQPAGKLGPVELTRRELVRINDRVSADVRRGMSLLATVGSVAPFVGLLGTVVGIIEAFAGIAKEGSGGLGAVSAGIAEALVVTALGLLVAIPAVLMFNFLSTRADALQLSLDAARSELMDHLEDMPADKRGGVNNGAVATGPETVARREGLDVRPA</sequence>
<accession>A0A540X513</accession>
<evidence type="ECO:0000256" key="5">
    <source>
        <dbReference type="ARBA" id="ARBA00023136"/>
    </source>
</evidence>
<keyword evidence="4 7" id="KW-1133">Transmembrane helix</keyword>
<dbReference type="AlphaFoldDB" id="A0A540X513"/>
<keyword evidence="3 7" id="KW-0812">Transmembrane</keyword>
<comment type="caution">
    <text evidence="9">The sequence shown here is derived from an EMBL/GenBank/DDBJ whole genome shotgun (WGS) entry which is preliminary data.</text>
</comment>
<dbReference type="InterPro" id="IPR002898">
    <property type="entry name" value="MotA_ExbB_proton_chnl"/>
</dbReference>
<keyword evidence="5 7" id="KW-0472">Membrane</keyword>
<evidence type="ECO:0000259" key="8">
    <source>
        <dbReference type="Pfam" id="PF01618"/>
    </source>
</evidence>
<dbReference type="Proteomes" id="UP000315369">
    <property type="component" value="Unassembled WGS sequence"/>
</dbReference>
<feature type="transmembrane region" description="Helical" evidence="7">
    <location>
        <begin position="127"/>
        <end position="153"/>
    </location>
</feature>
<comment type="subcellular location">
    <subcellularLocation>
        <location evidence="1">Cell membrane</location>
        <topology evidence="1">Multi-pass membrane protein</topology>
    </subcellularLocation>
    <subcellularLocation>
        <location evidence="6">Membrane</location>
        <topology evidence="6">Multi-pass membrane protein</topology>
    </subcellularLocation>
</comment>
<dbReference type="InterPro" id="IPR050790">
    <property type="entry name" value="ExbB/TolQ_transport"/>
</dbReference>
<name>A0A540X513_9BACT</name>
<organism evidence="9 10">
    <name type="scientific">Myxococcus llanfairpwllgwyngyllgogerychwyrndrobwllllantysiliogogogochensis</name>
    <dbReference type="NCBI Taxonomy" id="2590453"/>
    <lineage>
        <taxon>Bacteria</taxon>
        <taxon>Pseudomonadati</taxon>
        <taxon>Myxococcota</taxon>
        <taxon>Myxococcia</taxon>
        <taxon>Myxococcales</taxon>
        <taxon>Cystobacterineae</taxon>
        <taxon>Myxococcaceae</taxon>
        <taxon>Myxococcus</taxon>
    </lineage>
</organism>
<evidence type="ECO:0000313" key="10">
    <source>
        <dbReference type="Proteomes" id="UP000315369"/>
    </source>
</evidence>